<dbReference type="Gene3D" id="3.40.250.10">
    <property type="entry name" value="Rhodanese-like domain"/>
    <property type="match status" value="1"/>
</dbReference>
<accession>A0A974S0E0</accession>
<dbReference type="InterPro" id="IPR036873">
    <property type="entry name" value="Rhodanese-like_dom_sf"/>
</dbReference>
<organism evidence="1 2">
    <name type="scientific">Peribacillus psychrosaccharolyticus</name>
    <name type="common">Bacillus psychrosaccharolyticus</name>
    <dbReference type="NCBI Taxonomy" id="1407"/>
    <lineage>
        <taxon>Bacteria</taxon>
        <taxon>Bacillati</taxon>
        <taxon>Bacillota</taxon>
        <taxon>Bacilli</taxon>
        <taxon>Bacillales</taxon>
        <taxon>Bacillaceae</taxon>
        <taxon>Peribacillus</taxon>
    </lineage>
</organism>
<dbReference type="EMBL" id="CP068053">
    <property type="protein sequence ID" value="QQT00414.1"/>
    <property type="molecule type" value="Genomic_DNA"/>
</dbReference>
<dbReference type="KEGG" id="ppsr:I6J18_23125"/>
<dbReference type="RefSeq" id="WP_201647768.1">
    <property type="nucleotide sequence ID" value="NZ_CP068053.1"/>
</dbReference>
<dbReference type="SUPFAM" id="SSF52821">
    <property type="entry name" value="Rhodanese/Cell cycle control phosphatase"/>
    <property type="match status" value="1"/>
</dbReference>
<evidence type="ECO:0000313" key="1">
    <source>
        <dbReference type="EMBL" id="QQT00414.1"/>
    </source>
</evidence>
<proteinExistence type="predicted"/>
<dbReference type="AlphaFoldDB" id="A0A974S0E0"/>
<evidence type="ECO:0008006" key="3">
    <source>
        <dbReference type="Google" id="ProtNLM"/>
    </source>
</evidence>
<dbReference type="Proteomes" id="UP000595254">
    <property type="component" value="Chromosome"/>
</dbReference>
<protein>
    <recommendedName>
        <fullName evidence="3">Sulfurtransferase</fullName>
    </recommendedName>
</protein>
<reference evidence="1 2" key="1">
    <citation type="submission" date="2021-01" db="EMBL/GenBank/DDBJ databases">
        <title>FDA dAtabase for Regulatory Grade micrObial Sequences (FDA-ARGOS): Supporting development and validation of Infectious Disease Dx tests.</title>
        <authorList>
            <person name="Nelson B."/>
            <person name="Plummer A."/>
            <person name="Tallon L."/>
            <person name="Sadzewicz L."/>
            <person name="Zhao X."/>
            <person name="Boylan J."/>
            <person name="Ott S."/>
            <person name="Bowen H."/>
            <person name="Vavikolanu K."/>
            <person name="Mehta A."/>
            <person name="Aluvathingal J."/>
            <person name="Nadendla S."/>
            <person name="Myers T."/>
            <person name="Yan Y."/>
            <person name="Sichtig H."/>
        </authorList>
    </citation>
    <scope>NUCLEOTIDE SEQUENCE [LARGE SCALE GENOMIC DNA]</scope>
    <source>
        <strain evidence="1 2">FDAARGOS_1161</strain>
    </source>
</reference>
<evidence type="ECO:0000313" key="2">
    <source>
        <dbReference type="Proteomes" id="UP000595254"/>
    </source>
</evidence>
<sequence>MIVILLIFVVLLSAVIYNRYVSVPCVPCMETAEISKADVVIVDIRDYQDSAKDPIAGSLTIPAAYLKRYSAEIPKKALYIVSTDSVEKNLGIRYLHKNGFKVLGYTLTDCSCS</sequence>
<gene>
    <name evidence="1" type="ORF">I6J18_23125</name>
</gene>
<name>A0A974S0E0_PERPY</name>
<keyword evidence="2" id="KW-1185">Reference proteome</keyword>